<keyword evidence="3" id="KW-1185">Reference proteome</keyword>
<keyword evidence="1" id="KW-1133">Transmembrane helix</keyword>
<keyword evidence="1" id="KW-0472">Membrane</keyword>
<dbReference type="InterPro" id="IPR026268">
    <property type="entry name" value="RseC"/>
</dbReference>
<protein>
    <submittedName>
        <fullName evidence="2">Fis family transcriptional regulator</fullName>
    </submittedName>
</protein>
<name>A0A2U8GPT4_9RHOO</name>
<evidence type="ECO:0000256" key="1">
    <source>
        <dbReference type="SAM" id="Phobius"/>
    </source>
</evidence>
<dbReference type="PANTHER" id="PTHR35867:SF1">
    <property type="entry name" value="PROTEIN RSEC"/>
    <property type="match status" value="1"/>
</dbReference>
<reference evidence="2 3" key="1">
    <citation type="submission" date="2017-06" db="EMBL/GenBank/DDBJ databases">
        <title>Azoarcus.</title>
        <authorList>
            <person name="Woo J.-H."/>
            <person name="Kim H.-S."/>
        </authorList>
    </citation>
    <scope>NUCLEOTIDE SEQUENCE [LARGE SCALE GENOMIC DNA]</scope>
    <source>
        <strain evidence="2 3">TSPY31</strain>
    </source>
</reference>
<dbReference type="KEGG" id="acom:CEW83_04170"/>
<organism evidence="2 3">
    <name type="scientific">Parazoarcus communis</name>
    <dbReference type="NCBI Taxonomy" id="41977"/>
    <lineage>
        <taxon>Bacteria</taxon>
        <taxon>Pseudomonadati</taxon>
        <taxon>Pseudomonadota</taxon>
        <taxon>Betaproteobacteria</taxon>
        <taxon>Rhodocyclales</taxon>
        <taxon>Zoogloeaceae</taxon>
        <taxon>Parazoarcus</taxon>
    </lineage>
</organism>
<dbReference type="EMBL" id="CP022187">
    <property type="protein sequence ID" value="AWI74505.1"/>
    <property type="molecule type" value="Genomic_DNA"/>
</dbReference>
<feature type="transmembrane region" description="Helical" evidence="1">
    <location>
        <begin position="80"/>
        <end position="100"/>
    </location>
</feature>
<sequence>MIEAPAEVLRVEAGRAWVRLSEKQGGCGRCDEPGGCRSMRITDTFGSPNQVFTLDDTLGLHPGERVRITIPDGAPLRAALLSYGLAVVLMIIGAAVGGLFPETARADLGAGLGMLCGLGLAVFINRLLARSRNWRGGLRMTLSRDLTDCSHAHLS</sequence>
<evidence type="ECO:0000313" key="3">
    <source>
        <dbReference type="Proteomes" id="UP000244930"/>
    </source>
</evidence>
<accession>A0A2U8GPT4</accession>
<feature type="transmembrane region" description="Helical" evidence="1">
    <location>
        <begin position="112"/>
        <end position="129"/>
    </location>
</feature>
<keyword evidence="1" id="KW-0812">Transmembrane</keyword>
<proteinExistence type="predicted"/>
<dbReference type="InterPro" id="IPR007359">
    <property type="entry name" value="SigmaE_reg_RseC_MucC"/>
</dbReference>
<dbReference type="RefSeq" id="WP_108948212.1">
    <property type="nucleotide sequence ID" value="NZ_CP022187.1"/>
</dbReference>
<evidence type="ECO:0000313" key="2">
    <source>
        <dbReference type="EMBL" id="AWI74505.1"/>
    </source>
</evidence>
<dbReference type="AlphaFoldDB" id="A0A2U8GPT4"/>
<dbReference type="PANTHER" id="PTHR35867">
    <property type="entry name" value="PROTEIN RSEC"/>
    <property type="match status" value="1"/>
</dbReference>
<dbReference type="PIRSF" id="PIRSF004923">
    <property type="entry name" value="RseC"/>
    <property type="match status" value="1"/>
</dbReference>
<dbReference type="Proteomes" id="UP000244930">
    <property type="component" value="Chromosome"/>
</dbReference>
<gene>
    <name evidence="2" type="ORF">CEW83_04170</name>
</gene>
<dbReference type="Pfam" id="PF04246">
    <property type="entry name" value="RseC_MucC"/>
    <property type="match status" value="1"/>
</dbReference>